<evidence type="ECO:0000313" key="3">
    <source>
        <dbReference type="Proteomes" id="UP001602119"/>
    </source>
</evidence>
<accession>A0ABW6VEX9</accession>
<dbReference type="RefSeq" id="WP_387346026.1">
    <property type="nucleotide sequence ID" value="NZ_JBIAXI010000024.1"/>
</dbReference>
<dbReference type="Proteomes" id="UP001602119">
    <property type="component" value="Unassembled WGS sequence"/>
</dbReference>
<gene>
    <name evidence="2" type="ORF">ACFY05_32320</name>
</gene>
<organism evidence="2 3">
    <name type="scientific">Microtetraspora fusca</name>
    <dbReference type="NCBI Taxonomy" id="1997"/>
    <lineage>
        <taxon>Bacteria</taxon>
        <taxon>Bacillati</taxon>
        <taxon>Actinomycetota</taxon>
        <taxon>Actinomycetes</taxon>
        <taxon>Streptosporangiales</taxon>
        <taxon>Streptosporangiaceae</taxon>
        <taxon>Microtetraspora</taxon>
    </lineage>
</organism>
<proteinExistence type="predicted"/>
<protein>
    <recommendedName>
        <fullName evidence="4">Helix-turn-helix transcriptional regulator</fullName>
    </recommendedName>
</protein>
<evidence type="ECO:0000256" key="1">
    <source>
        <dbReference type="SAM" id="MobiDB-lite"/>
    </source>
</evidence>
<dbReference type="EMBL" id="JBIAXI010000024">
    <property type="protein sequence ID" value="MFF4777553.1"/>
    <property type="molecule type" value="Genomic_DNA"/>
</dbReference>
<evidence type="ECO:0008006" key="4">
    <source>
        <dbReference type="Google" id="ProtNLM"/>
    </source>
</evidence>
<reference evidence="2 3" key="1">
    <citation type="submission" date="2024-10" db="EMBL/GenBank/DDBJ databases">
        <title>The Natural Products Discovery Center: Release of the First 8490 Sequenced Strains for Exploring Actinobacteria Biosynthetic Diversity.</title>
        <authorList>
            <person name="Kalkreuter E."/>
            <person name="Kautsar S.A."/>
            <person name="Yang D."/>
            <person name="Bader C.D."/>
            <person name="Teijaro C.N."/>
            <person name="Fluegel L."/>
            <person name="Davis C.M."/>
            <person name="Simpson J.R."/>
            <person name="Lauterbach L."/>
            <person name="Steele A.D."/>
            <person name="Gui C."/>
            <person name="Meng S."/>
            <person name="Li G."/>
            <person name="Viehrig K."/>
            <person name="Ye F."/>
            <person name="Su P."/>
            <person name="Kiefer A.F."/>
            <person name="Nichols A."/>
            <person name="Cepeda A.J."/>
            <person name="Yan W."/>
            <person name="Fan B."/>
            <person name="Jiang Y."/>
            <person name="Adhikari A."/>
            <person name="Zheng C.-J."/>
            <person name="Schuster L."/>
            <person name="Cowan T.M."/>
            <person name="Smanski M.J."/>
            <person name="Chevrette M.G."/>
            <person name="De Carvalho L.P.S."/>
            <person name="Shen B."/>
        </authorList>
    </citation>
    <scope>NUCLEOTIDE SEQUENCE [LARGE SCALE GENOMIC DNA]</scope>
    <source>
        <strain evidence="2 3">NPDC001281</strain>
    </source>
</reference>
<feature type="region of interest" description="Disordered" evidence="1">
    <location>
        <begin position="194"/>
        <end position="214"/>
    </location>
</feature>
<evidence type="ECO:0000313" key="2">
    <source>
        <dbReference type="EMBL" id="MFF4777553.1"/>
    </source>
</evidence>
<comment type="caution">
    <text evidence="2">The sequence shown here is derived from an EMBL/GenBank/DDBJ whole genome shotgun (WGS) entry which is preliminary data.</text>
</comment>
<sequence length="214" mass="23884">MTNTPVLDAMTDADMDKLNASPETLAELEAIPDPIARFATASQIAARVYRRTPEMDELYNRRRIAFGLLHLKYEMSKAEIGRQADVADRRVINRALDKVDERHLPGRAIRKGQRVWLNKSPEEQAAALEEARTVHAEIVKNEAIGTTAREMRRILGLNIQTGVYGARMTPTELAAQAGVSTAAWSQLMNGTANSWNKTVGRERRRNRQSASSDS</sequence>
<keyword evidence="3" id="KW-1185">Reference proteome</keyword>
<name>A0ABW6VEX9_MICFU</name>